<dbReference type="Pfam" id="PF03564">
    <property type="entry name" value="DUF1759"/>
    <property type="match status" value="1"/>
</dbReference>
<reference evidence="3" key="1">
    <citation type="journal article" date="2008" name="Nat. Genet.">
        <title>The Pristionchus pacificus genome provides a unique perspective on nematode lifestyle and parasitism.</title>
        <authorList>
            <person name="Dieterich C."/>
            <person name="Clifton S.W."/>
            <person name="Schuster L.N."/>
            <person name="Chinwalla A."/>
            <person name="Delehaunty K."/>
            <person name="Dinkelacker I."/>
            <person name="Fulton L."/>
            <person name="Fulton R."/>
            <person name="Godfrey J."/>
            <person name="Minx P."/>
            <person name="Mitreva M."/>
            <person name="Roeseler W."/>
            <person name="Tian H."/>
            <person name="Witte H."/>
            <person name="Yang S.P."/>
            <person name="Wilson R.K."/>
            <person name="Sommer R.J."/>
        </authorList>
    </citation>
    <scope>NUCLEOTIDE SEQUENCE [LARGE SCALE GENOMIC DNA]</scope>
    <source>
        <strain evidence="3">PS312</strain>
    </source>
</reference>
<dbReference type="OrthoDB" id="7444419at2759"/>
<evidence type="ECO:0000313" key="3">
    <source>
        <dbReference type="Proteomes" id="UP000005239"/>
    </source>
</evidence>
<feature type="compositionally biased region" description="Polar residues" evidence="1">
    <location>
        <begin position="9"/>
        <end position="23"/>
    </location>
</feature>
<organism evidence="2 3">
    <name type="scientific">Pristionchus pacificus</name>
    <name type="common">Parasitic nematode worm</name>
    <dbReference type="NCBI Taxonomy" id="54126"/>
    <lineage>
        <taxon>Eukaryota</taxon>
        <taxon>Metazoa</taxon>
        <taxon>Ecdysozoa</taxon>
        <taxon>Nematoda</taxon>
        <taxon>Chromadorea</taxon>
        <taxon>Rhabditida</taxon>
        <taxon>Rhabditina</taxon>
        <taxon>Diplogasteromorpha</taxon>
        <taxon>Diplogasteroidea</taxon>
        <taxon>Neodiplogasteridae</taxon>
        <taxon>Pristionchus</taxon>
    </lineage>
</organism>
<gene>
    <name evidence="2" type="primary">WBGene00275231</name>
</gene>
<dbReference type="PANTHER" id="PTHR22954">
    <property type="entry name" value="RETROVIRAL PROTEASE-RELATED"/>
    <property type="match status" value="1"/>
</dbReference>
<feature type="region of interest" description="Disordered" evidence="1">
    <location>
        <begin position="1"/>
        <end position="23"/>
    </location>
</feature>
<accession>A0A2A6BNW6</accession>
<evidence type="ECO:0000313" key="2">
    <source>
        <dbReference type="EnsemblMetazoa" id="PPA36862.1"/>
    </source>
</evidence>
<dbReference type="Proteomes" id="UP000005239">
    <property type="component" value="Unassembled WGS sequence"/>
</dbReference>
<proteinExistence type="predicted"/>
<sequence length="336" mass="38568">MSEFRCDSTDSNFGDIQKDGSPTYSGEIPFNSGFVPRDVSIVSLDELCSSINRSPNGTSFIELYSNEAQLPLIDIPKFYGDITKWSEFFELFQLLVDNTQLSKILKFSYLRTFLRGEALHTISGFRLSESNYDTALQVLQDRYGQCKLIATKLRRELLDLPKCDKQNPDNYEFRFLLETKLPREVIQEIYSSSDVKPEHVSAKIILSKLLEIVKRIVLVDSIVRKKSFDEINPISIQKESKYKVAQFHVNDVANRSNPSCNLCDKKNHTAKHCKKYIHVCDKHNRVLEKKLCVRCFGKHNAEDCNSAKSCSKFGKDHHPIFCFILSDSISPWTLSI</sequence>
<reference evidence="2" key="2">
    <citation type="submission" date="2022-06" db="UniProtKB">
        <authorList>
            <consortium name="EnsemblMetazoa"/>
        </authorList>
    </citation>
    <scope>IDENTIFICATION</scope>
    <source>
        <strain evidence="2">PS312</strain>
    </source>
</reference>
<name>A0A2A6BNW6_PRIPA</name>
<dbReference type="AlphaFoldDB" id="A0A2A6BNW6"/>
<keyword evidence="3" id="KW-1185">Reference proteome</keyword>
<evidence type="ECO:0000256" key="1">
    <source>
        <dbReference type="SAM" id="MobiDB-lite"/>
    </source>
</evidence>
<protein>
    <submittedName>
        <fullName evidence="2">Uncharacterized protein</fullName>
    </submittedName>
</protein>
<dbReference type="EnsemblMetazoa" id="PPA36862.1">
    <property type="protein sequence ID" value="PPA36862.1"/>
    <property type="gene ID" value="WBGene00275231"/>
</dbReference>
<dbReference type="InterPro" id="IPR005312">
    <property type="entry name" value="DUF1759"/>
</dbReference>
<accession>A0A8R1YUU4</accession>
<dbReference type="PANTHER" id="PTHR22954:SF3">
    <property type="entry name" value="PROTEIN CBG08539"/>
    <property type="match status" value="1"/>
</dbReference>